<organism evidence="1 2">
    <name type="scientific">Tetranychus urticae</name>
    <name type="common">Two-spotted spider mite</name>
    <dbReference type="NCBI Taxonomy" id="32264"/>
    <lineage>
        <taxon>Eukaryota</taxon>
        <taxon>Metazoa</taxon>
        <taxon>Ecdysozoa</taxon>
        <taxon>Arthropoda</taxon>
        <taxon>Chelicerata</taxon>
        <taxon>Arachnida</taxon>
        <taxon>Acari</taxon>
        <taxon>Acariformes</taxon>
        <taxon>Trombidiformes</taxon>
        <taxon>Prostigmata</taxon>
        <taxon>Eleutherengona</taxon>
        <taxon>Raphignathae</taxon>
        <taxon>Tetranychoidea</taxon>
        <taxon>Tetranychidae</taxon>
        <taxon>Tetranychus</taxon>
    </lineage>
</organism>
<dbReference type="Proteomes" id="UP000015104">
    <property type="component" value="Unassembled WGS sequence"/>
</dbReference>
<keyword evidence="2" id="KW-1185">Reference proteome</keyword>
<reference evidence="1" key="2">
    <citation type="submission" date="2015-06" db="UniProtKB">
        <authorList>
            <consortium name="EnsemblMetazoa"/>
        </authorList>
    </citation>
    <scope>IDENTIFICATION</scope>
</reference>
<evidence type="ECO:0000313" key="1">
    <source>
        <dbReference type="EnsemblMetazoa" id="tetur09g04300.1"/>
    </source>
</evidence>
<accession>T1KDV2</accession>
<dbReference type="EMBL" id="CAEY01002027">
    <property type="status" value="NOT_ANNOTATED_CDS"/>
    <property type="molecule type" value="Genomic_DNA"/>
</dbReference>
<dbReference type="AlphaFoldDB" id="T1KDV2"/>
<proteinExistence type="predicted"/>
<name>T1KDV2_TETUR</name>
<evidence type="ECO:0000313" key="2">
    <source>
        <dbReference type="Proteomes" id="UP000015104"/>
    </source>
</evidence>
<dbReference type="EnsemblMetazoa" id="tetur09g04300.1">
    <property type="protein sequence ID" value="tetur09g04300.1"/>
    <property type="gene ID" value="tetur09g04300"/>
</dbReference>
<protein>
    <submittedName>
        <fullName evidence="1">Uncharacterized protein</fullName>
    </submittedName>
</protein>
<sequence>MVHQLDRLPVKSIHQSRNPFLRKGNPIQILKSYKWLCHVKNLPKNNVYPNLDASFAFMNAAPGLLFNLVQKTLTIFQYRLKKL</sequence>
<reference evidence="2" key="1">
    <citation type="submission" date="2011-08" db="EMBL/GenBank/DDBJ databases">
        <authorList>
            <person name="Rombauts S."/>
        </authorList>
    </citation>
    <scope>NUCLEOTIDE SEQUENCE</scope>
    <source>
        <strain evidence="2">London</strain>
    </source>
</reference>
<dbReference type="HOGENOM" id="CLU_2545542_0_0_1"/>